<dbReference type="Proteomes" id="UP000030595">
    <property type="component" value="Unassembled WGS sequence"/>
</dbReference>
<accession>A0A0A3J5Y2</accession>
<sequence>MTIKKITPEELYEKFATDEKVVVLDVRDEQKYNDYHIEDRNVESLNIHKTKIFKLAENEEIEMNTLPKENEIIVTCTTGNSATKCATILSEHEYDVVILEGGITAWKEYLRTR</sequence>
<dbReference type="InterPro" id="IPR050229">
    <property type="entry name" value="GlpE_sulfurtransferase"/>
</dbReference>
<protein>
    <submittedName>
        <fullName evidence="2">Beta-lactamase</fullName>
    </submittedName>
</protein>
<gene>
    <name evidence="2" type="ORF">CD30_00160</name>
</gene>
<dbReference type="AlphaFoldDB" id="A0A0A3J5Y2"/>
<dbReference type="PANTHER" id="PTHR43031:SF1">
    <property type="entry name" value="PYRIDINE NUCLEOTIDE-DISULPHIDE OXIDOREDUCTASE"/>
    <property type="match status" value="1"/>
</dbReference>
<feature type="domain" description="Rhodanese" evidence="1">
    <location>
        <begin position="17"/>
        <end position="111"/>
    </location>
</feature>
<dbReference type="PANTHER" id="PTHR43031">
    <property type="entry name" value="FAD-DEPENDENT OXIDOREDUCTASE"/>
    <property type="match status" value="1"/>
</dbReference>
<dbReference type="RefSeq" id="WP_036170733.1">
    <property type="nucleotide sequence ID" value="NZ_AVCZ01000001.1"/>
</dbReference>
<dbReference type="OrthoDB" id="2885562at2"/>
<dbReference type="InterPro" id="IPR001763">
    <property type="entry name" value="Rhodanese-like_dom"/>
</dbReference>
<dbReference type="EMBL" id="JPVQ01000001">
    <property type="protein sequence ID" value="KGR92281.1"/>
    <property type="molecule type" value="Genomic_DNA"/>
</dbReference>
<reference evidence="2 3" key="1">
    <citation type="submission" date="2014-02" db="EMBL/GenBank/DDBJ databases">
        <title>Draft genome sequence of Lysinibacillus massiliensis CCUG 49529.</title>
        <authorList>
            <person name="Zhang F."/>
            <person name="Wang G."/>
            <person name="Zhang L."/>
        </authorList>
    </citation>
    <scope>NUCLEOTIDE SEQUENCE [LARGE SCALE GENOMIC DNA]</scope>
    <source>
        <strain evidence="2 3">CCUG 49529</strain>
    </source>
</reference>
<comment type="caution">
    <text evidence="2">The sequence shown here is derived from an EMBL/GenBank/DDBJ whole genome shotgun (WGS) entry which is preliminary data.</text>
</comment>
<dbReference type="PROSITE" id="PS50206">
    <property type="entry name" value="RHODANESE_3"/>
    <property type="match status" value="1"/>
</dbReference>
<name>A0A0A3J5Y2_9BACL</name>
<dbReference type="eggNOG" id="COG0607">
    <property type="taxonomic scope" value="Bacteria"/>
</dbReference>
<organism evidence="2 3">
    <name type="scientific">Ureibacillus massiliensis 4400831 = CIP 108448 = CCUG 49529</name>
    <dbReference type="NCBI Taxonomy" id="1211035"/>
    <lineage>
        <taxon>Bacteria</taxon>
        <taxon>Bacillati</taxon>
        <taxon>Bacillota</taxon>
        <taxon>Bacilli</taxon>
        <taxon>Bacillales</taxon>
        <taxon>Caryophanaceae</taxon>
        <taxon>Ureibacillus</taxon>
    </lineage>
</organism>
<dbReference type="SMART" id="SM00450">
    <property type="entry name" value="RHOD"/>
    <property type="match status" value="1"/>
</dbReference>
<evidence type="ECO:0000313" key="3">
    <source>
        <dbReference type="Proteomes" id="UP000030595"/>
    </source>
</evidence>
<dbReference type="SUPFAM" id="SSF52821">
    <property type="entry name" value="Rhodanese/Cell cycle control phosphatase"/>
    <property type="match status" value="1"/>
</dbReference>
<proteinExistence type="predicted"/>
<evidence type="ECO:0000313" key="2">
    <source>
        <dbReference type="EMBL" id="KGR92281.1"/>
    </source>
</evidence>
<dbReference type="Gene3D" id="3.40.250.10">
    <property type="entry name" value="Rhodanese-like domain"/>
    <property type="match status" value="1"/>
</dbReference>
<evidence type="ECO:0000259" key="1">
    <source>
        <dbReference type="PROSITE" id="PS50206"/>
    </source>
</evidence>
<dbReference type="InterPro" id="IPR036873">
    <property type="entry name" value="Rhodanese-like_dom_sf"/>
</dbReference>
<dbReference type="Pfam" id="PF00581">
    <property type="entry name" value="Rhodanese"/>
    <property type="match status" value="1"/>
</dbReference>
<keyword evidence="3" id="KW-1185">Reference proteome</keyword>